<keyword evidence="4" id="KW-1185">Reference proteome</keyword>
<dbReference type="InterPro" id="IPR004360">
    <property type="entry name" value="Glyas_Fos-R_dOase_dom"/>
</dbReference>
<dbReference type="PANTHER" id="PTHR43048">
    <property type="entry name" value="METHYLMALONYL-COA EPIMERASE"/>
    <property type="match status" value="1"/>
</dbReference>
<dbReference type="GO" id="GO:0016829">
    <property type="term" value="F:lyase activity"/>
    <property type="evidence" value="ECO:0007669"/>
    <property type="project" value="UniProtKB-KW"/>
</dbReference>
<dbReference type="PANTHER" id="PTHR43048:SF5">
    <property type="entry name" value="BLR5325 PROTEIN"/>
    <property type="match status" value="1"/>
</dbReference>
<evidence type="ECO:0000313" key="3">
    <source>
        <dbReference type="EMBL" id="RAU22193.1"/>
    </source>
</evidence>
<feature type="domain" description="VOC" evidence="2">
    <location>
        <begin position="20"/>
        <end position="160"/>
    </location>
</feature>
<dbReference type="Proteomes" id="UP000251075">
    <property type="component" value="Unassembled WGS sequence"/>
</dbReference>
<name>A0A364NYR8_9PROT</name>
<dbReference type="SUPFAM" id="SSF54593">
    <property type="entry name" value="Glyoxalase/Bleomycin resistance protein/Dihydroxybiphenyl dioxygenase"/>
    <property type="match status" value="1"/>
</dbReference>
<dbReference type="Gene3D" id="3.10.180.10">
    <property type="entry name" value="2,3-Dihydroxybiphenyl 1,2-Dioxygenase, domain 1"/>
    <property type="match status" value="1"/>
</dbReference>
<dbReference type="InterPro" id="IPR051785">
    <property type="entry name" value="MMCE/EMCE_epimerase"/>
</dbReference>
<comment type="caution">
    <text evidence="3">The sequence shown here is derived from an EMBL/GenBank/DDBJ whole genome shotgun (WGS) entry which is preliminary data.</text>
</comment>
<keyword evidence="3" id="KW-0456">Lyase</keyword>
<dbReference type="OrthoDB" id="7187210at2"/>
<evidence type="ECO:0000313" key="4">
    <source>
        <dbReference type="Proteomes" id="UP000251075"/>
    </source>
</evidence>
<dbReference type="AlphaFoldDB" id="A0A364NYR8"/>
<evidence type="ECO:0000256" key="1">
    <source>
        <dbReference type="ARBA" id="ARBA00022723"/>
    </source>
</evidence>
<dbReference type="InterPro" id="IPR029068">
    <property type="entry name" value="Glyas_Bleomycin-R_OHBP_Dase"/>
</dbReference>
<evidence type="ECO:0000259" key="2">
    <source>
        <dbReference type="PROSITE" id="PS51819"/>
    </source>
</evidence>
<reference evidence="3 4" key="1">
    <citation type="submission" date="2017-11" db="EMBL/GenBank/DDBJ databases">
        <title>Draft genome sequence of magnetotactic bacterium Magnetospirillum kuznetsovii LBB-42.</title>
        <authorList>
            <person name="Grouzdev D.S."/>
            <person name="Rysina M.S."/>
            <person name="Baslerov R.V."/>
            <person name="Koziaeva V."/>
        </authorList>
    </citation>
    <scope>NUCLEOTIDE SEQUENCE [LARGE SCALE GENOMIC DNA]</scope>
    <source>
        <strain evidence="3 4">LBB-42</strain>
    </source>
</reference>
<dbReference type="Pfam" id="PF00903">
    <property type="entry name" value="Glyoxalase"/>
    <property type="match status" value="1"/>
</dbReference>
<protein>
    <submittedName>
        <fullName evidence="3">Lactoylglutathione lyase</fullName>
    </submittedName>
</protein>
<dbReference type="InterPro" id="IPR037523">
    <property type="entry name" value="VOC_core"/>
</dbReference>
<dbReference type="PROSITE" id="PS51819">
    <property type="entry name" value="VOC"/>
    <property type="match status" value="1"/>
</dbReference>
<sequence>MRRSYRNSSCNWATEVILPRLDHINVVVSDMARSIDFYTSVLDLRPIMDRELSGDWFERVTGIAGARARCVILDAADGACRVELLQFAQGAAAKTEPPSSGGLRHFALRVHDLNARLAILRDRWGQTVQPVSVPDEIVKGGKRMCYIRDPDGAMVELCEYGAQRPEFC</sequence>
<dbReference type="GO" id="GO:0004493">
    <property type="term" value="F:methylmalonyl-CoA epimerase activity"/>
    <property type="evidence" value="ECO:0007669"/>
    <property type="project" value="TreeGrafter"/>
</dbReference>
<accession>A0A364NYR8</accession>
<gene>
    <name evidence="3" type="ORF">CU669_08650</name>
</gene>
<dbReference type="GO" id="GO:0046491">
    <property type="term" value="P:L-methylmalonyl-CoA metabolic process"/>
    <property type="evidence" value="ECO:0007669"/>
    <property type="project" value="TreeGrafter"/>
</dbReference>
<organism evidence="3 4">
    <name type="scientific">Paramagnetospirillum kuznetsovii</name>
    <dbReference type="NCBI Taxonomy" id="2053833"/>
    <lineage>
        <taxon>Bacteria</taxon>
        <taxon>Pseudomonadati</taxon>
        <taxon>Pseudomonadota</taxon>
        <taxon>Alphaproteobacteria</taxon>
        <taxon>Rhodospirillales</taxon>
        <taxon>Magnetospirillaceae</taxon>
        <taxon>Paramagnetospirillum</taxon>
    </lineage>
</organism>
<proteinExistence type="predicted"/>
<dbReference type="EMBL" id="PGTO01000005">
    <property type="protein sequence ID" value="RAU22193.1"/>
    <property type="molecule type" value="Genomic_DNA"/>
</dbReference>
<dbReference type="GO" id="GO:0046872">
    <property type="term" value="F:metal ion binding"/>
    <property type="evidence" value="ECO:0007669"/>
    <property type="project" value="UniProtKB-KW"/>
</dbReference>
<keyword evidence="1" id="KW-0479">Metal-binding</keyword>